<dbReference type="SUPFAM" id="SSF90123">
    <property type="entry name" value="ABC transporter transmembrane region"/>
    <property type="match status" value="1"/>
</dbReference>
<feature type="domain" description="ABC transporter" evidence="8">
    <location>
        <begin position="349"/>
        <end position="581"/>
    </location>
</feature>
<name>A0A6N4WJB7_9MYCO</name>
<feature type="transmembrane region" description="Helical" evidence="7">
    <location>
        <begin position="31"/>
        <end position="52"/>
    </location>
</feature>
<evidence type="ECO:0000256" key="1">
    <source>
        <dbReference type="ARBA" id="ARBA00004651"/>
    </source>
</evidence>
<dbReference type="GO" id="GO:0016887">
    <property type="term" value="F:ATP hydrolysis activity"/>
    <property type="evidence" value="ECO:0007669"/>
    <property type="project" value="InterPro"/>
</dbReference>
<dbReference type="Pfam" id="PF00664">
    <property type="entry name" value="ABC_membrane"/>
    <property type="match status" value="1"/>
</dbReference>
<dbReference type="GO" id="GO:0005886">
    <property type="term" value="C:plasma membrane"/>
    <property type="evidence" value="ECO:0007669"/>
    <property type="project" value="UniProtKB-SubCell"/>
</dbReference>
<dbReference type="PANTHER" id="PTHR43394">
    <property type="entry name" value="ATP-DEPENDENT PERMEASE MDL1, MITOCHONDRIAL"/>
    <property type="match status" value="1"/>
</dbReference>
<keyword evidence="6 7" id="KW-0472">Membrane</keyword>
<organism evidence="10 11">
    <name type="scientific">Mycolicibacterium anyangense</name>
    <dbReference type="NCBI Taxonomy" id="1431246"/>
    <lineage>
        <taxon>Bacteria</taxon>
        <taxon>Bacillati</taxon>
        <taxon>Actinomycetota</taxon>
        <taxon>Actinomycetes</taxon>
        <taxon>Mycobacteriales</taxon>
        <taxon>Mycobacteriaceae</taxon>
        <taxon>Mycolicibacterium</taxon>
    </lineage>
</organism>
<evidence type="ECO:0000259" key="8">
    <source>
        <dbReference type="PROSITE" id="PS50893"/>
    </source>
</evidence>
<evidence type="ECO:0000256" key="7">
    <source>
        <dbReference type="SAM" id="Phobius"/>
    </source>
</evidence>
<dbReference type="GO" id="GO:0005524">
    <property type="term" value="F:ATP binding"/>
    <property type="evidence" value="ECO:0007669"/>
    <property type="project" value="UniProtKB-KW"/>
</dbReference>
<dbReference type="GO" id="GO:0015421">
    <property type="term" value="F:ABC-type oligopeptide transporter activity"/>
    <property type="evidence" value="ECO:0007669"/>
    <property type="project" value="TreeGrafter"/>
</dbReference>
<accession>A0A6N4WJB7</accession>
<evidence type="ECO:0000256" key="5">
    <source>
        <dbReference type="ARBA" id="ARBA00022989"/>
    </source>
</evidence>
<dbReference type="InterPro" id="IPR011527">
    <property type="entry name" value="ABC1_TM_dom"/>
</dbReference>
<feature type="transmembrane region" description="Helical" evidence="7">
    <location>
        <begin position="255"/>
        <end position="274"/>
    </location>
</feature>
<protein>
    <submittedName>
        <fullName evidence="10">Putative ABC transporter ATP-binding protein</fullName>
    </submittedName>
</protein>
<dbReference type="KEGG" id="many:MANY_52990"/>
<dbReference type="PANTHER" id="PTHR43394:SF1">
    <property type="entry name" value="ATP-BINDING CASSETTE SUB-FAMILY B MEMBER 10, MITOCHONDRIAL"/>
    <property type="match status" value="1"/>
</dbReference>
<feature type="domain" description="ABC transmembrane type-1" evidence="9">
    <location>
        <begin position="33"/>
        <end position="312"/>
    </location>
</feature>
<feature type="transmembrane region" description="Helical" evidence="7">
    <location>
        <begin position="64"/>
        <end position="83"/>
    </location>
</feature>
<dbReference type="SMART" id="SM00382">
    <property type="entry name" value="AAA"/>
    <property type="match status" value="1"/>
</dbReference>
<dbReference type="Gene3D" id="1.20.1560.10">
    <property type="entry name" value="ABC transporter type 1, transmembrane domain"/>
    <property type="match status" value="1"/>
</dbReference>
<keyword evidence="4 10" id="KW-0067">ATP-binding</keyword>
<dbReference type="InterPro" id="IPR039421">
    <property type="entry name" value="Type_1_exporter"/>
</dbReference>
<comment type="subcellular location">
    <subcellularLocation>
        <location evidence="1">Cell membrane</location>
        <topology evidence="1">Multi-pass membrane protein</topology>
    </subcellularLocation>
</comment>
<dbReference type="SUPFAM" id="SSF52540">
    <property type="entry name" value="P-loop containing nucleoside triphosphate hydrolases"/>
    <property type="match status" value="1"/>
</dbReference>
<evidence type="ECO:0000259" key="9">
    <source>
        <dbReference type="PROSITE" id="PS50929"/>
    </source>
</evidence>
<keyword evidence="5 7" id="KW-1133">Transmembrane helix</keyword>
<reference evidence="10 11" key="1">
    <citation type="journal article" date="2019" name="Emerg. Microbes Infect.">
        <title>Comprehensive subspecies identification of 175 nontuberculous mycobacteria species based on 7547 genomic profiles.</title>
        <authorList>
            <person name="Matsumoto Y."/>
            <person name="Kinjo T."/>
            <person name="Motooka D."/>
            <person name="Nabeya D."/>
            <person name="Jung N."/>
            <person name="Uechi K."/>
            <person name="Horii T."/>
            <person name="Iida T."/>
            <person name="Fujita J."/>
            <person name="Nakamura S."/>
        </authorList>
    </citation>
    <scope>NUCLEOTIDE SEQUENCE [LARGE SCALE GENOMIC DNA]</scope>
    <source>
        <strain evidence="10 11">JCM 30275</strain>
    </source>
</reference>
<dbReference type="InterPro" id="IPR003439">
    <property type="entry name" value="ABC_transporter-like_ATP-bd"/>
</dbReference>
<feature type="transmembrane region" description="Helical" evidence="7">
    <location>
        <begin position="171"/>
        <end position="192"/>
    </location>
</feature>
<dbReference type="PROSITE" id="PS50929">
    <property type="entry name" value="ABC_TM1F"/>
    <property type="match status" value="1"/>
</dbReference>
<dbReference type="Pfam" id="PF00005">
    <property type="entry name" value="ABC_tran"/>
    <property type="match status" value="1"/>
</dbReference>
<sequence>MPDTPTAVTRRGSGAARLRLLWSFASPHRRALAGGAVLGLIGSAAGLATPMITKAVLDSMGDHASLIIPVAALVALLVLSASVRCWQRILLGSIGERIVLDARATMVDRMLRATVQAVTKRPVGELVTRVTSDSVLLHEAASTSVIGLINGVIMLIGTLVLMAVLDLPLLAATLGAIAVVSVLFGVLMPGVADERQTAQHHLGRVGGALEATLRAIRTVKASRAERRQADQIIESARAANEHNIRAVRREAIAETIAWAGVDLSIIMILTVGAWRVSNGAMELSSLVAFLLYAFGLMDPVTELSTNMTTLQTGVAAAGRIREVEQLEAESDVVSDTRTSGGTPAQPPALELRCVTAGYDGLAPTVHDLNLTVPAHGHVAIVGPSGAGKTTVLSLIMRFLEPERGELFFGGQPYSAASHDQIRRRLSFVEQETPILPGTIRDNLLYSAGAATEHQLRRVLDEVRLADDIAGFEHGLDTDLSSSTISTGQRQRIALARAIIEPSEVLVLDEATAHVDGLSEAAIHDCIRLRARVQAVVTVAHRLSTVVDADTIVVMQDGRIRAQGTHTELLATDGLYRNLVSAMHIPNQ</sequence>
<dbReference type="AlphaFoldDB" id="A0A6N4WJB7"/>
<feature type="transmembrane region" description="Helical" evidence="7">
    <location>
        <begin position="145"/>
        <end position="165"/>
    </location>
</feature>
<evidence type="ECO:0000256" key="3">
    <source>
        <dbReference type="ARBA" id="ARBA00022741"/>
    </source>
</evidence>
<dbReference type="InterPro" id="IPR003593">
    <property type="entry name" value="AAA+_ATPase"/>
</dbReference>
<dbReference type="Proteomes" id="UP000467249">
    <property type="component" value="Chromosome"/>
</dbReference>
<evidence type="ECO:0000313" key="11">
    <source>
        <dbReference type="Proteomes" id="UP000467249"/>
    </source>
</evidence>
<dbReference type="InterPro" id="IPR027417">
    <property type="entry name" value="P-loop_NTPase"/>
</dbReference>
<evidence type="ECO:0000256" key="2">
    <source>
        <dbReference type="ARBA" id="ARBA00022692"/>
    </source>
</evidence>
<dbReference type="RefSeq" id="WP_163807270.1">
    <property type="nucleotide sequence ID" value="NZ_AP022620.1"/>
</dbReference>
<dbReference type="PROSITE" id="PS50893">
    <property type="entry name" value="ABC_TRANSPORTER_2"/>
    <property type="match status" value="1"/>
</dbReference>
<proteinExistence type="predicted"/>
<keyword evidence="11" id="KW-1185">Reference proteome</keyword>
<keyword evidence="2 7" id="KW-0812">Transmembrane</keyword>
<keyword evidence="3" id="KW-0547">Nucleotide-binding</keyword>
<dbReference type="EMBL" id="AP022620">
    <property type="protein sequence ID" value="BBZ79962.1"/>
    <property type="molecule type" value="Genomic_DNA"/>
</dbReference>
<evidence type="ECO:0000256" key="6">
    <source>
        <dbReference type="ARBA" id="ARBA00023136"/>
    </source>
</evidence>
<gene>
    <name evidence="10" type="ORF">MANY_52990</name>
</gene>
<evidence type="ECO:0000256" key="4">
    <source>
        <dbReference type="ARBA" id="ARBA00022840"/>
    </source>
</evidence>
<evidence type="ECO:0000313" key="10">
    <source>
        <dbReference type="EMBL" id="BBZ79962.1"/>
    </source>
</evidence>
<dbReference type="Gene3D" id="3.40.50.300">
    <property type="entry name" value="P-loop containing nucleotide triphosphate hydrolases"/>
    <property type="match status" value="1"/>
</dbReference>
<dbReference type="InterPro" id="IPR036640">
    <property type="entry name" value="ABC1_TM_sf"/>
</dbReference>
<dbReference type="CDD" id="cd18551">
    <property type="entry name" value="ABC_6TM_LmrA_like"/>
    <property type="match status" value="1"/>
</dbReference>